<dbReference type="Proteomes" id="UP000575898">
    <property type="component" value="Unassembled WGS sequence"/>
</dbReference>
<dbReference type="Pfam" id="PF06779">
    <property type="entry name" value="MFS_4"/>
    <property type="match status" value="1"/>
</dbReference>
<keyword evidence="1" id="KW-0472">Membrane</keyword>
<feature type="transmembrane region" description="Helical" evidence="1">
    <location>
        <begin position="237"/>
        <end position="256"/>
    </location>
</feature>
<comment type="caution">
    <text evidence="2">The sequence shown here is derived from an EMBL/GenBank/DDBJ whole genome shotgun (WGS) entry which is preliminary data.</text>
</comment>
<feature type="transmembrane region" description="Helical" evidence="1">
    <location>
        <begin position="268"/>
        <end position="286"/>
    </location>
</feature>
<dbReference type="GO" id="GO:0005886">
    <property type="term" value="C:plasma membrane"/>
    <property type="evidence" value="ECO:0007669"/>
    <property type="project" value="TreeGrafter"/>
</dbReference>
<organism evidence="2 3">
    <name type="scientific">Chitinivorax tropicus</name>
    <dbReference type="NCBI Taxonomy" id="714531"/>
    <lineage>
        <taxon>Bacteria</taxon>
        <taxon>Pseudomonadati</taxon>
        <taxon>Pseudomonadota</taxon>
        <taxon>Betaproteobacteria</taxon>
        <taxon>Chitinivorax</taxon>
    </lineage>
</organism>
<keyword evidence="3" id="KW-1185">Reference proteome</keyword>
<reference evidence="2 3" key="1">
    <citation type="submission" date="2020-08" db="EMBL/GenBank/DDBJ databases">
        <title>Genomic Encyclopedia of Type Strains, Phase IV (KMG-IV): sequencing the most valuable type-strain genomes for metagenomic binning, comparative biology and taxonomic classification.</title>
        <authorList>
            <person name="Goeker M."/>
        </authorList>
    </citation>
    <scope>NUCLEOTIDE SEQUENCE [LARGE SCALE GENOMIC DNA]</scope>
    <source>
        <strain evidence="2 3">DSM 27165</strain>
    </source>
</reference>
<sequence>MKHPPTLVQTLFAGIACVMIVHGIGRFAYTPILPLMVESGLSLKQGGWVASANYVGYLLGALFTICYQGRRRPWLRGALLINILTLLGMPLVQSWPSWAVLRFVAGISNGIAFVYASTFVFAYLAQANRMALSGLLYAGVGLGIAFSGTLVSLLTQMQGHWESGWWAAAGLCALALWPAMQLSEPPLPSAQRPTSARPANSQLTWVALGYGCSGLGYIVSATFLPTLVRQTPGLADWAAASWVLVGLAAIPSTLFWSWLMQRIGELRALLLAYGLQIIGILAPVHIGGLPGVLLGALLLGSTFLGIVVMAVTLARRYDPLGGSRTVGLLTLVYGTGQIIGPLITASLAHHPQGMAHSLEIAAGSLLVGAILLIKSAQPARPLPQQLPQT</sequence>
<dbReference type="PANTHER" id="PTHR23537">
    <property type="match status" value="1"/>
</dbReference>
<dbReference type="PROSITE" id="PS51257">
    <property type="entry name" value="PROKAR_LIPOPROTEIN"/>
    <property type="match status" value="1"/>
</dbReference>
<dbReference type="InterPro" id="IPR010645">
    <property type="entry name" value="MFS_4"/>
</dbReference>
<protein>
    <submittedName>
        <fullName evidence="2">MFS family permease</fullName>
    </submittedName>
</protein>
<evidence type="ECO:0000256" key="1">
    <source>
        <dbReference type="SAM" id="Phobius"/>
    </source>
</evidence>
<feature type="transmembrane region" description="Helical" evidence="1">
    <location>
        <begin position="163"/>
        <end position="182"/>
    </location>
</feature>
<dbReference type="PANTHER" id="PTHR23537:SF1">
    <property type="entry name" value="SUGAR TRANSPORTER"/>
    <property type="match status" value="1"/>
</dbReference>
<feature type="transmembrane region" description="Helical" evidence="1">
    <location>
        <begin position="99"/>
        <end position="123"/>
    </location>
</feature>
<keyword evidence="1" id="KW-0812">Transmembrane</keyword>
<dbReference type="RefSeq" id="WP_184034080.1">
    <property type="nucleotide sequence ID" value="NZ_JACHHY010000001.1"/>
</dbReference>
<proteinExistence type="predicted"/>
<feature type="transmembrane region" description="Helical" evidence="1">
    <location>
        <begin position="48"/>
        <end position="67"/>
    </location>
</feature>
<dbReference type="SUPFAM" id="SSF103473">
    <property type="entry name" value="MFS general substrate transporter"/>
    <property type="match status" value="1"/>
</dbReference>
<dbReference type="InterPro" id="IPR036259">
    <property type="entry name" value="MFS_trans_sf"/>
</dbReference>
<feature type="transmembrane region" description="Helical" evidence="1">
    <location>
        <begin position="203"/>
        <end position="225"/>
    </location>
</feature>
<gene>
    <name evidence="2" type="ORF">HNQ59_000268</name>
</gene>
<accession>A0A840MKB3</accession>
<name>A0A840MKB3_9PROT</name>
<evidence type="ECO:0000313" key="2">
    <source>
        <dbReference type="EMBL" id="MBB5017006.1"/>
    </source>
</evidence>
<feature type="transmembrane region" description="Helical" evidence="1">
    <location>
        <begin position="7"/>
        <end position="28"/>
    </location>
</feature>
<dbReference type="EMBL" id="JACHHY010000001">
    <property type="protein sequence ID" value="MBB5017006.1"/>
    <property type="molecule type" value="Genomic_DNA"/>
</dbReference>
<keyword evidence="1" id="KW-1133">Transmembrane helix</keyword>
<feature type="transmembrane region" description="Helical" evidence="1">
    <location>
        <begin position="292"/>
        <end position="314"/>
    </location>
</feature>
<feature type="transmembrane region" description="Helical" evidence="1">
    <location>
        <begin position="326"/>
        <end position="348"/>
    </location>
</feature>
<feature type="transmembrane region" description="Helical" evidence="1">
    <location>
        <begin position="135"/>
        <end position="157"/>
    </location>
</feature>
<evidence type="ECO:0000313" key="3">
    <source>
        <dbReference type="Proteomes" id="UP000575898"/>
    </source>
</evidence>
<dbReference type="Gene3D" id="1.20.1250.20">
    <property type="entry name" value="MFS general substrate transporter like domains"/>
    <property type="match status" value="2"/>
</dbReference>
<feature type="transmembrane region" description="Helical" evidence="1">
    <location>
        <begin position="74"/>
        <end position="93"/>
    </location>
</feature>
<dbReference type="AlphaFoldDB" id="A0A840MKB3"/>